<name>A0ABT4T725_9ACTN</name>
<accession>A0ABT4T725</accession>
<protein>
    <submittedName>
        <fullName evidence="1">Uncharacterized protein</fullName>
    </submittedName>
</protein>
<dbReference type="RefSeq" id="WP_271278998.1">
    <property type="nucleotide sequence ID" value="NZ_BAABFD010000009.1"/>
</dbReference>
<evidence type="ECO:0000313" key="2">
    <source>
        <dbReference type="Proteomes" id="UP001212498"/>
    </source>
</evidence>
<organism evidence="1 2">
    <name type="scientific">Nonomuraea ferruginea</name>
    <dbReference type="NCBI Taxonomy" id="46174"/>
    <lineage>
        <taxon>Bacteria</taxon>
        <taxon>Bacillati</taxon>
        <taxon>Actinomycetota</taxon>
        <taxon>Actinomycetes</taxon>
        <taxon>Streptosporangiales</taxon>
        <taxon>Streptosporangiaceae</taxon>
        <taxon>Nonomuraea</taxon>
    </lineage>
</organism>
<sequence>MSTEEASPLSPCPHNPACPPPVCLPPSLRPTAATATPVRHDPAGGTNLPGYETRTGHIDGFAGTMCGTADGVGLVRERTPRFEGWNLVPLAGVPVIGLMFVNRLNTISDTWRDSAGILRDVLRTDAAKVSRAAANYRQAENPGGEN</sequence>
<gene>
    <name evidence="1" type="ORF">OUY24_32205</name>
</gene>
<reference evidence="1 2" key="1">
    <citation type="submission" date="2022-11" db="EMBL/GenBank/DDBJ databases">
        <title>Nonomuraea corallina sp. nov., a new species of the genus Nonomuraea isolated from sea side sediment in Thai sea.</title>
        <authorList>
            <person name="Ngamcharungchit C."/>
            <person name="Matsumoto A."/>
            <person name="Suriyachadkun C."/>
            <person name="Panbangred W."/>
            <person name="Inahashi Y."/>
            <person name="Intra B."/>
        </authorList>
    </citation>
    <scope>NUCLEOTIDE SEQUENCE [LARGE SCALE GENOMIC DNA]</scope>
    <source>
        <strain evidence="1 2">DSM 43553</strain>
    </source>
</reference>
<proteinExistence type="predicted"/>
<keyword evidence="2" id="KW-1185">Reference proteome</keyword>
<dbReference type="Proteomes" id="UP001212498">
    <property type="component" value="Unassembled WGS sequence"/>
</dbReference>
<dbReference type="EMBL" id="JAPNUD010000132">
    <property type="protein sequence ID" value="MDA0645313.1"/>
    <property type="molecule type" value="Genomic_DNA"/>
</dbReference>
<evidence type="ECO:0000313" key="1">
    <source>
        <dbReference type="EMBL" id="MDA0645313.1"/>
    </source>
</evidence>
<comment type="caution">
    <text evidence="1">The sequence shown here is derived from an EMBL/GenBank/DDBJ whole genome shotgun (WGS) entry which is preliminary data.</text>
</comment>